<dbReference type="OrthoDB" id="9797736at2"/>
<dbReference type="SUPFAM" id="SSF53807">
    <property type="entry name" value="Helical backbone' metal receptor"/>
    <property type="match status" value="1"/>
</dbReference>
<dbReference type="AlphaFoldDB" id="A0A3N4WES6"/>
<dbReference type="Proteomes" id="UP000281691">
    <property type="component" value="Unassembled WGS sequence"/>
</dbReference>
<organism evidence="3 4">
    <name type="scientific">Vespertiliibacter pulmonis</name>
    <dbReference type="NCBI Taxonomy" id="1443036"/>
    <lineage>
        <taxon>Bacteria</taxon>
        <taxon>Pseudomonadati</taxon>
        <taxon>Pseudomonadota</taxon>
        <taxon>Gammaproteobacteria</taxon>
        <taxon>Pasteurellales</taxon>
        <taxon>Pasteurellaceae</taxon>
        <taxon>Vespertiliibacter</taxon>
    </lineage>
</organism>
<dbReference type="Pfam" id="PF01497">
    <property type="entry name" value="Peripla_BP_2"/>
    <property type="match status" value="1"/>
</dbReference>
<feature type="domain" description="Fe/B12 periplasmic-binding" evidence="2">
    <location>
        <begin position="26"/>
        <end position="277"/>
    </location>
</feature>
<evidence type="ECO:0000313" key="4">
    <source>
        <dbReference type="Proteomes" id="UP000281691"/>
    </source>
</evidence>
<reference evidence="3 4" key="1">
    <citation type="submission" date="2018-11" db="EMBL/GenBank/DDBJ databases">
        <title>Genomic Encyclopedia of Type Strains, Phase IV (KMG-IV): sequencing the most valuable type-strain genomes for metagenomic binning, comparative biology and taxonomic classification.</title>
        <authorList>
            <person name="Goeker M."/>
        </authorList>
    </citation>
    <scope>NUCLEOTIDE SEQUENCE [LARGE SCALE GENOMIC DNA]</scope>
    <source>
        <strain evidence="3 4">DSM 27238</strain>
    </source>
</reference>
<evidence type="ECO:0000313" key="3">
    <source>
        <dbReference type="EMBL" id="RPE83744.1"/>
    </source>
</evidence>
<protein>
    <submittedName>
        <fullName evidence="3">Iron complex transport system substrate-binding protein</fullName>
    </submittedName>
</protein>
<dbReference type="CDD" id="cd01149">
    <property type="entry name" value="HutB"/>
    <property type="match status" value="1"/>
</dbReference>
<name>A0A3N4WES6_9PAST</name>
<feature type="chain" id="PRO_5018277558" evidence="1">
    <location>
        <begin position="24"/>
        <end position="279"/>
    </location>
</feature>
<dbReference type="RefSeq" id="WP_124211116.1">
    <property type="nucleotide sequence ID" value="NZ_CP016615.1"/>
</dbReference>
<feature type="signal peptide" evidence="1">
    <location>
        <begin position="1"/>
        <end position="23"/>
    </location>
</feature>
<dbReference type="PROSITE" id="PS50983">
    <property type="entry name" value="FE_B12_PBP"/>
    <property type="match status" value="1"/>
</dbReference>
<comment type="caution">
    <text evidence="3">The sequence shown here is derived from an EMBL/GenBank/DDBJ whole genome shotgun (WGS) entry which is preliminary data.</text>
</comment>
<keyword evidence="1" id="KW-0732">Signal</keyword>
<evidence type="ECO:0000256" key="1">
    <source>
        <dbReference type="SAM" id="SignalP"/>
    </source>
</evidence>
<dbReference type="InterPro" id="IPR050902">
    <property type="entry name" value="ABC_Transporter_SBP"/>
</dbReference>
<dbReference type="PANTHER" id="PTHR30535">
    <property type="entry name" value="VITAMIN B12-BINDING PROTEIN"/>
    <property type="match status" value="1"/>
</dbReference>
<proteinExistence type="predicted"/>
<dbReference type="EMBL" id="RKQP01000002">
    <property type="protein sequence ID" value="RPE83744.1"/>
    <property type="molecule type" value="Genomic_DNA"/>
</dbReference>
<accession>A0A3N4WES6</accession>
<gene>
    <name evidence="3" type="ORF">EDC46_0946</name>
</gene>
<dbReference type="InterPro" id="IPR002491">
    <property type="entry name" value="ABC_transptr_periplasmic_BD"/>
</dbReference>
<keyword evidence="4" id="KW-1185">Reference proteome</keyword>
<sequence length="279" mass="30022">MKLTHMFKYLSTCLLFTSGSLMAQERILSIGGDVTEIIYALNAEKDLIGRDSTSIIPEQAKKLPDVGYMRNLNTEGILALKPTRIIATQAAQPTVVLEQVKAAGVNVDHVPLQYTVESVVEKIKTVGKLVGKEQQAVTLADKFVNEINAIDNSPKDVKVLFILSRSGTSQMVAGSNTAPDTAIKLVGAKNAMSSSVRYVPISQEGIIAANPDLIVISSLSIKDLGSIDKLWELPGIAYTNAGKKKQAVVVDDIAFLAFGLTIPAELQKMRQAVEKASQL</sequence>
<evidence type="ECO:0000259" key="2">
    <source>
        <dbReference type="PROSITE" id="PS50983"/>
    </source>
</evidence>
<dbReference type="Gene3D" id="3.40.50.1980">
    <property type="entry name" value="Nitrogenase molybdenum iron protein domain"/>
    <property type="match status" value="2"/>
</dbReference>
<dbReference type="PANTHER" id="PTHR30535:SF4">
    <property type="entry name" value="HEMIN-BINDING PERIPLASMIC PROTEIN HMUT"/>
    <property type="match status" value="1"/>
</dbReference>